<proteinExistence type="inferred from homology"/>
<evidence type="ECO:0000259" key="19">
    <source>
        <dbReference type="SMART" id="SM00382"/>
    </source>
</evidence>
<keyword evidence="9" id="KW-0256">Endoplasmic reticulum</keyword>
<evidence type="ECO:0000256" key="15">
    <source>
        <dbReference type="ARBA" id="ARBA00081194"/>
    </source>
</evidence>
<feature type="transmembrane region" description="Helical" evidence="18">
    <location>
        <begin position="693"/>
        <end position="711"/>
    </location>
</feature>
<feature type="transmembrane region" description="Helical" evidence="18">
    <location>
        <begin position="1189"/>
        <end position="1210"/>
    </location>
</feature>
<keyword evidence="16" id="KW-0175">Coiled coil</keyword>
<evidence type="ECO:0000256" key="9">
    <source>
        <dbReference type="ARBA" id="ARBA00022824"/>
    </source>
</evidence>
<dbReference type="Proteomes" id="UP000001067">
    <property type="component" value="Unassembled WGS sequence"/>
</dbReference>
<evidence type="ECO:0000256" key="16">
    <source>
        <dbReference type="SAM" id="Coils"/>
    </source>
</evidence>
<dbReference type="InterPro" id="IPR003593">
    <property type="entry name" value="AAA+_ATPase"/>
</dbReference>
<feature type="domain" description="SRP54-type proteins GTP-binding" evidence="20">
    <location>
        <begin position="431"/>
        <end position="625"/>
    </location>
</feature>
<dbReference type="GO" id="GO:0005227">
    <property type="term" value="F:calcium-activated cation channel activity"/>
    <property type="evidence" value="ECO:0007669"/>
    <property type="project" value="InterPro"/>
</dbReference>
<evidence type="ECO:0000259" key="21">
    <source>
        <dbReference type="SMART" id="SM00963"/>
    </source>
</evidence>
<dbReference type="GO" id="GO:0006886">
    <property type="term" value="P:intracellular protein transport"/>
    <property type="evidence" value="ECO:0007669"/>
    <property type="project" value="InterPro"/>
</dbReference>
<dbReference type="InterPro" id="IPR011012">
    <property type="entry name" value="Longin-like_dom_sf"/>
</dbReference>
<dbReference type="SUPFAM" id="SSF47364">
    <property type="entry name" value="Domain of the SRP/SRP receptor G-proteins"/>
    <property type="match status" value="1"/>
</dbReference>
<dbReference type="Pfam" id="PF00448">
    <property type="entry name" value="SRP54"/>
    <property type="match status" value="1"/>
</dbReference>
<dbReference type="Pfam" id="PF02714">
    <property type="entry name" value="RSN1_7TM"/>
    <property type="match status" value="1"/>
</dbReference>
<dbReference type="GO" id="GO:0005785">
    <property type="term" value="C:signal recognition particle receptor complex"/>
    <property type="evidence" value="ECO:0007669"/>
    <property type="project" value="InterPro"/>
</dbReference>
<feature type="domain" description="Signal recognition particle SRP54 helical bundle" evidence="21">
    <location>
        <begin position="325"/>
        <end position="409"/>
    </location>
</feature>
<comment type="subcellular location">
    <subcellularLocation>
        <location evidence="2">Endoplasmic reticulum membrane</location>
        <topology evidence="2">Peripheral membrane protein</topology>
        <orientation evidence="2">Cytoplasmic side</orientation>
    </subcellularLocation>
    <subcellularLocation>
        <location evidence="1">Membrane</location>
        <topology evidence="1">Multi-pass membrane protein</topology>
    </subcellularLocation>
</comment>
<feature type="transmembrane region" description="Helical" evidence="18">
    <location>
        <begin position="1052"/>
        <end position="1076"/>
    </location>
</feature>
<organism evidence="23">
    <name type="scientific">Pyrenophora teres f. teres (strain 0-1)</name>
    <name type="common">Barley net blotch fungus</name>
    <name type="synonym">Drechslera teres f. teres</name>
    <dbReference type="NCBI Taxonomy" id="861557"/>
    <lineage>
        <taxon>Eukaryota</taxon>
        <taxon>Fungi</taxon>
        <taxon>Dikarya</taxon>
        <taxon>Ascomycota</taxon>
        <taxon>Pezizomycotina</taxon>
        <taxon>Dothideomycetes</taxon>
        <taxon>Pleosporomycetidae</taxon>
        <taxon>Pleosporales</taxon>
        <taxon>Pleosporineae</taxon>
        <taxon>Pleosporaceae</taxon>
        <taxon>Pyrenophora</taxon>
    </lineage>
</organism>
<feature type="domain" description="AAA+ ATPase" evidence="19">
    <location>
        <begin position="430"/>
        <end position="585"/>
    </location>
</feature>
<feature type="compositionally biased region" description="Basic residues" evidence="17">
    <location>
        <begin position="234"/>
        <end position="244"/>
    </location>
</feature>
<sequence>MLDTFEVLTTSGVVLWSRTYVPVGANVINSLIRDVFIEERIQPQAEDAGSKPTYKKEGYTLKWTAAKDLGLIFVAVYQSLVHLTWIDKLLENVRALFVGLYGEQLKTQNSSVVKCDKFGSYFDRQMQELEGASDSGTPSIKLITPESSTDNDSADETALKPPGLQKAQQSLYDTSADSTPMPTPDTSRPTTPAQSQLLTGKARPLGGKMSRRDKKKASAFSSAPVSSGDEASAKKKGKGSKKGRVWGEFGAEEEDDSVLDYSRSDIQGDVSGNEALEEIKQETWGRKTNKGEFVLRDLDDEMDAIIAEQNAKKDKDAPAAASGLVGSSLGAIGGLFRNVVGGKTLTKEDLAKPLKGMEEHLLRKNVAREAAVRLCESVERDLVGIKTPNFTTIEKTFKASMEKALTKILTPTSSLDLLREIQHTNSTTTRPYVLSIVGVNGVGKSTNLSKIAFFLLQNHHRVLIAAADTFRSGAVEQLRVHVDRLKELSQREGGQVELFEKGYGKDAANIAADAVTFATKNNFNIVLIDTAGRRHNDQRLMSSLEKFGKLANPDKILMVGEALVGTDSVAQARNFNASFGVGRTLDGFIISKCDTVGDMLLTDVFREKTPSVGSSCVGRFKTFLKTRDEFVLNHHSMDAYLYIRFLKMLTLMAAVGAVITWPILLPVNATGGSGEKGLNMLDFSNVGSPARHFAHAIMAWVFFGWVMFVIGREMMYLAKLRKAYLLSTSNASRISQRTVLFTDLPMEDLSLEKLHGKFQKVAQIWLVPDVGDLEYDVKKLEKAITKLEANEIKYLEAANKHMQKKKTTEYKALRPAHRSNSLIGHYRGQIKTLLPKIDAAQRSHLTGKEKLLSAVFVEFETISAAEAAFNENRNRRPAKFESRQMGVLPEEIIWKNLGIGSKDRHRRHILANIVIAVLIILWSIPVVMIGIISNANYLETGQLQMIFGTSHPLAIAVLTGLLPAILLAMLMALVPVVCRFVAKLFGAVTRSEVEQQTQSWCFAFQVIQVFLVMTLTASAGPVVLQYCYTYAGISTLLLRNPPKSSNFYMSFFILYGLVIAPRYLINTAGLLSVIFLSKFAKTPRKKYLRYISLNEPPWGSGYPKWTNLGVIALSYAVVAPLILGFATIGLGLIYLVYKYKMLYVYDAHVESKGGFYARALEQLMVGAYLGELWLLVLFGLSLGTRVVHIGPIILQTILIVATIIFHMYMWRRLKTMTLLSDEQPSSDTEAPSQDKDLPSYPNSDITATNARDTQRLKHRFSRPHPAIVSSFNKSTIDNPAGTSAIGLSPPSNTPPPNHSFLTRIFSRHTPTASQMSASLISDFRNPVPQYSEQDVTESFLHPALVQREDVVWLPKDKAGFSTAQVKELEEELGELGVKVTDSGAELSEKGRVVWDEGSVRESPLWMGRVRY</sequence>
<dbReference type="PANTHER" id="PTHR13018:SF26">
    <property type="entry name" value="DOMAIN PROTEIN, PUTATIVE (AFU_ORTHOLOGUE AFUA_5G10920)-RELATED"/>
    <property type="match status" value="1"/>
</dbReference>
<accession>E3RE14</accession>
<feature type="coiled-coil region" evidence="16">
    <location>
        <begin position="770"/>
        <end position="797"/>
    </location>
</feature>
<keyword evidence="11" id="KW-0342">GTP-binding</keyword>
<evidence type="ECO:0000313" key="22">
    <source>
        <dbReference type="EMBL" id="EFQ96034.1"/>
    </source>
</evidence>
<gene>
    <name evidence="22" type="ORF">PTT_03573</name>
</gene>
<protein>
    <recommendedName>
        <fullName evidence="14">Signal recognition particle receptor subunit alpha homolog</fullName>
    </recommendedName>
    <alternativeName>
        <fullName evidence="15">Docking protein alpha</fullName>
    </alternativeName>
</protein>
<dbReference type="Pfam" id="PF14703">
    <property type="entry name" value="PHM7_cyt"/>
    <property type="match status" value="1"/>
</dbReference>
<evidence type="ECO:0000256" key="8">
    <source>
        <dbReference type="ARBA" id="ARBA00022741"/>
    </source>
</evidence>
<feature type="transmembrane region" description="Helical" evidence="18">
    <location>
        <begin position="645"/>
        <end position="664"/>
    </location>
</feature>
<dbReference type="InterPro" id="IPR013822">
    <property type="entry name" value="Signal_recog_particl_SRP54_hlx"/>
</dbReference>
<evidence type="ECO:0000256" key="11">
    <source>
        <dbReference type="ARBA" id="ARBA00023134"/>
    </source>
</evidence>
<dbReference type="InterPro" id="IPR027815">
    <property type="entry name" value="CSC1/OSCA1-like_cyt"/>
</dbReference>
<dbReference type="InterPro" id="IPR007222">
    <property type="entry name" value="Sig_recog_particle_rcpt_asu_N"/>
</dbReference>
<feature type="compositionally biased region" description="Polar residues" evidence="17">
    <location>
        <begin position="166"/>
        <end position="198"/>
    </location>
</feature>
<dbReference type="Gene3D" id="3.40.50.300">
    <property type="entry name" value="P-loop containing nucleotide triphosphate hydrolases"/>
    <property type="match status" value="1"/>
</dbReference>
<evidence type="ECO:0000256" key="14">
    <source>
        <dbReference type="ARBA" id="ARBA00071429"/>
    </source>
</evidence>
<evidence type="ECO:0000256" key="3">
    <source>
        <dbReference type="ARBA" id="ARBA00007779"/>
    </source>
</evidence>
<keyword evidence="7 18" id="KW-0812">Transmembrane</keyword>
<dbReference type="InterPro" id="IPR045122">
    <property type="entry name" value="Csc1-like"/>
</dbReference>
<dbReference type="Pfam" id="PF02881">
    <property type="entry name" value="SRP54_N"/>
    <property type="match status" value="1"/>
</dbReference>
<dbReference type="FunFam" id="3.40.50.300:FF:000566">
    <property type="entry name" value="Signal recognition particle receptor subunit alpha"/>
    <property type="match status" value="1"/>
</dbReference>
<dbReference type="Gene3D" id="3.30.450.60">
    <property type="match status" value="1"/>
</dbReference>
<feature type="transmembrane region" description="Helical" evidence="18">
    <location>
        <begin position="1163"/>
        <end position="1183"/>
    </location>
</feature>
<dbReference type="Pfam" id="PF13967">
    <property type="entry name" value="RSN1_TM"/>
    <property type="match status" value="1"/>
</dbReference>
<comment type="subunit">
    <text evidence="5">Heterodimer of an alpha and a beta chain.</text>
</comment>
<reference evidence="22 23" key="1">
    <citation type="journal article" date="2010" name="Genome Biol.">
        <title>A first genome assembly of the barley fungal pathogen Pyrenophora teres f. teres.</title>
        <authorList>
            <person name="Ellwood S.R."/>
            <person name="Liu Z."/>
            <person name="Syme R.A."/>
            <person name="Lai Z."/>
            <person name="Hane J.K."/>
            <person name="Keiper F."/>
            <person name="Moffat C.S."/>
            <person name="Oliver R.P."/>
            <person name="Friesen T.L."/>
        </authorList>
    </citation>
    <scope>NUCLEOTIDE SEQUENCE [LARGE SCALE GENOMIC DNA]</scope>
    <source>
        <strain evidence="22 23">0-1</strain>
    </source>
</reference>
<dbReference type="Gene3D" id="1.20.120.140">
    <property type="entry name" value="Signal recognition particle SRP54, nucleotide-binding domain"/>
    <property type="match status" value="1"/>
</dbReference>
<comment type="similarity">
    <text evidence="3">Belongs to the CSC1 (TC 1.A.17) family.</text>
</comment>
<dbReference type="GO" id="GO:0005525">
    <property type="term" value="F:GTP binding"/>
    <property type="evidence" value="ECO:0007669"/>
    <property type="project" value="UniProtKB-KW"/>
</dbReference>
<dbReference type="InterPro" id="IPR032880">
    <property type="entry name" value="CSC1/OSCA1-like_N"/>
</dbReference>
<dbReference type="eggNOG" id="KOG1134">
    <property type="taxonomic scope" value="Eukaryota"/>
</dbReference>
<dbReference type="InterPro" id="IPR027417">
    <property type="entry name" value="P-loop_NTPase"/>
</dbReference>
<dbReference type="SUPFAM" id="SSF52540">
    <property type="entry name" value="P-loop containing nucleoside triphosphate hydrolases"/>
    <property type="match status" value="1"/>
</dbReference>
<dbReference type="HOGENOM" id="CLU_005099_0_0_1"/>
<evidence type="ECO:0000256" key="7">
    <source>
        <dbReference type="ARBA" id="ARBA00022692"/>
    </source>
</evidence>
<keyword evidence="12 18" id="KW-0472">Membrane</keyword>
<evidence type="ECO:0000259" key="20">
    <source>
        <dbReference type="SMART" id="SM00962"/>
    </source>
</evidence>
<evidence type="ECO:0000256" key="17">
    <source>
        <dbReference type="SAM" id="MobiDB-lite"/>
    </source>
</evidence>
<dbReference type="InterPro" id="IPR022257">
    <property type="entry name" value="PHM7_ext"/>
</dbReference>
<evidence type="ECO:0000256" key="2">
    <source>
        <dbReference type="ARBA" id="ARBA00004397"/>
    </source>
</evidence>
<dbReference type="FunFam" id="1.20.120.140:FF:000009">
    <property type="entry name" value="Signal sequence receptor alpha subunit"/>
    <property type="match status" value="1"/>
</dbReference>
<dbReference type="GO" id="GO:0005047">
    <property type="term" value="F:signal recognition particle binding"/>
    <property type="evidence" value="ECO:0007669"/>
    <property type="project" value="InterPro"/>
</dbReference>
<keyword evidence="23" id="KW-1185">Reference proteome</keyword>
<dbReference type="SMART" id="SM00963">
    <property type="entry name" value="SRP54_N"/>
    <property type="match status" value="1"/>
</dbReference>
<feature type="transmembrane region" description="Helical" evidence="18">
    <location>
        <begin position="953"/>
        <end position="978"/>
    </location>
</feature>
<evidence type="ECO:0000256" key="1">
    <source>
        <dbReference type="ARBA" id="ARBA00004141"/>
    </source>
</evidence>
<dbReference type="InterPro" id="IPR003864">
    <property type="entry name" value="CSC1/OSCA1-like_7TM"/>
</dbReference>
<dbReference type="InterPro" id="IPR042101">
    <property type="entry name" value="SRP54_N_sf"/>
</dbReference>
<feature type="transmembrane region" description="Helical" evidence="18">
    <location>
        <begin position="1112"/>
        <end position="1137"/>
    </location>
</feature>
<keyword evidence="8" id="KW-0547">Nucleotide-binding</keyword>
<dbReference type="CDD" id="cd14826">
    <property type="entry name" value="SR_alpha_SRX"/>
    <property type="match status" value="1"/>
</dbReference>
<evidence type="ECO:0000256" key="6">
    <source>
        <dbReference type="ARBA" id="ARBA00022448"/>
    </source>
</evidence>
<keyword evidence="6" id="KW-0813">Transport</keyword>
<feature type="transmembrane region" description="Helical" evidence="18">
    <location>
        <begin position="909"/>
        <end position="933"/>
    </location>
</feature>
<dbReference type="GO" id="GO:0005886">
    <property type="term" value="C:plasma membrane"/>
    <property type="evidence" value="ECO:0007669"/>
    <property type="project" value="TreeGrafter"/>
</dbReference>
<dbReference type="OrthoDB" id="1727884at2759"/>
<dbReference type="SUPFAM" id="SSF64356">
    <property type="entry name" value="SNARE-like"/>
    <property type="match status" value="1"/>
</dbReference>
<name>E3RE14_PYRTT</name>
<feature type="region of interest" description="Disordered" evidence="17">
    <location>
        <begin position="129"/>
        <end position="256"/>
    </location>
</feature>
<dbReference type="SMART" id="SM00382">
    <property type="entry name" value="AAA"/>
    <property type="match status" value="1"/>
</dbReference>
<evidence type="ECO:0000256" key="12">
    <source>
        <dbReference type="ARBA" id="ARBA00023136"/>
    </source>
</evidence>
<dbReference type="PANTHER" id="PTHR13018">
    <property type="entry name" value="PROBABLE MEMBRANE PROTEIN DUF221-RELATED"/>
    <property type="match status" value="1"/>
</dbReference>
<dbReference type="Pfam" id="PF04086">
    <property type="entry name" value="SRP-alpha_N"/>
    <property type="match status" value="1"/>
</dbReference>
<evidence type="ECO:0000256" key="4">
    <source>
        <dbReference type="ARBA" id="ARBA00008531"/>
    </source>
</evidence>
<comment type="similarity">
    <text evidence="4">Belongs to the GTP-binding SRP family.</text>
</comment>
<dbReference type="GO" id="GO:0006614">
    <property type="term" value="P:SRP-dependent cotranslational protein targeting to membrane"/>
    <property type="evidence" value="ECO:0007669"/>
    <property type="project" value="InterPro"/>
</dbReference>
<evidence type="ECO:0000313" key="23">
    <source>
        <dbReference type="Proteomes" id="UP000001067"/>
    </source>
</evidence>
<keyword evidence="13" id="KW-0675">Receptor</keyword>
<keyword evidence="10 18" id="KW-1133">Transmembrane helix</keyword>
<dbReference type="FunFam" id="3.30.450.60:FF:000023">
    <property type="entry name" value="Signal sequence receptor alpha subunit"/>
    <property type="match status" value="1"/>
</dbReference>
<dbReference type="Pfam" id="PF12621">
    <property type="entry name" value="PHM7_ext"/>
    <property type="match status" value="1"/>
</dbReference>
<evidence type="ECO:0000256" key="18">
    <source>
        <dbReference type="SAM" id="Phobius"/>
    </source>
</evidence>
<dbReference type="EMBL" id="GL532331">
    <property type="protein sequence ID" value="EFQ96034.1"/>
    <property type="molecule type" value="Genomic_DNA"/>
</dbReference>
<dbReference type="InterPro" id="IPR036225">
    <property type="entry name" value="SRP/SRP_N"/>
</dbReference>
<evidence type="ECO:0000256" key="13">
    <source>
        <dbReference type="ARBA" id="ARBA00023170"/>
    </source>
</evidence>
<dbReference type="eggNOG" id="KOG0781">
    <property type="taxonomic scope" value="Eukaryota"/>
</dbReference>
<feature type="compositionally biased region" description="Polar residues" evidence="17">
    <location>
        <begin position="1222"/>
        <end position="1231"/>
    </location>
</feature>
<dbReference type="InterPro" id="IPR000897">
    <property type="entry name" value="SRP54_GTPase_dom"/>
</dbReference>
<evidence type="ECO:0000256" key="5">
    <source>
        <dbReference type="ARBA" id="ARBA00011870"/>
    </source>
</evidence>
<dbReference type="GO" id="GO:0003924">
    <property type="term" value="F:GTPase activity"/>
    <property type="evidence" value="ECO:0007669"/>
    <property type="project" value="InterPro"/>
</dbReference>
<dbReference type="SMART" id="SM00962">
    <property type="entry name" value="SRP54"/>
    <property type="match status" value="1"/>
</dbReference>
<evidence type="ECO:0000256" key="10">
    <source>
        <dbReference type="ARBA" id="ARBA00022989"/>
    </source>
</evidence>
<feature type="region of interest" description="Disordered" evidence="17">
    <location>
        <begin position="1222"/>
        <end position="1255"/>
    </location>
</feature>
<dbReference type="KEGG" id="pte:PTT_03573"/>
<feature type="compositionally biased region" description="Polar residues" evidence="17">
    <location>
        <begin position="1240"/>
        <end position="1251"/>
    </location>
</feature>